<dbReference type="GO" id="GO:0019677">
    <property type="term" value="P:NAD+ catabolic process"/>
    <property type="evidence" value="ECO:0007669"/>
    <property type="project" value="TreeGrafter"/>
</dbReference>
<dbReference type="Pfam" id="PF09296">
    <property type="entry name" value="NUDIX-like"/>
    <property type="match status" value="1"/>
</dbReference>
<dbReference type="Gene3D" id="3.90.79.10">
    <property type="entry name" value="Nucleoside Triphosphate Pyrophosphohydrolase"/>
    <property type="match status" value="1"/>
</dbReference>
<keyword evidence="6 10" id="KW-0378">Hydrolase</keyword>
<evidence type="ECO:0000256" key="6">
    <source>
        <dbReference type="ARBA" id="ARBA00022801"/>
    </source>
</evidence>
<dbReference type="PANTHER" id="PTHR42904">
    <property type="entry name" value="NUDIX HYDROLASE, NUDC SUBFAMILY"/>
    <property type="match status" value="1"/>
</dbReference>
<evidence type="ECO:0000256" key="1">
    <source>
        <dbReference type="ARBA" id="ARBA00001946"/>
    </source>
</evidence>
<evidence type="ECO:0000313" key="13">
    <source>
        <dbReference type="Proteomes" id="UP000192330"/>
    </source>
</evidence>
<dbReference type="PROSITE" id="PS51462">
    <property type="entry name" value="NUDIX"/>
    <property type="match status" value="1"/>
</dbReference>
<evidence type="ECO:0000256" key="8">
    <source>
        <dbReference type="ARBA" id="ARBA00023027"/>
    </source>
</evidence>
<dbReference type="InterPro" id="IPR015376">
    <property type="entry name" value="Znr_NADH_PPase"/>
</dbReference>
<name>A0A1W2C6Q4_9RHOB</name>
<dbReference type="GO" id="GO:0046872">
    <property type="term" value="F:metal ion binding"/>
    <property type="evidence" value="ECO:0007669"/>
    <property type="project" value="UniProtKB-KW"/>
</dbReference>
<keyword evidence="7" id="KW-0460">Magnesium</keyword>
<dbReference type="GO" id="GO:0005829">
    <property type="term" value="C:cytosol"/>
    <property type="evidence" value="ECO:0007669"/>
    <property type="project" value="TreeGrafter"/>
</dbReference>
<protein>
    <recommendedName>
        <fullName evidence="4">NAD(+) diphosphatase</fullName>
        <ecNumber evidence="4">3.6.1.22</ecNumber>
    </recommendedName>
</protein>
<keyword evidence="5" id="KW-0479">Metal-binding</keyword>
<dbReference type="RefSeq" id="WP_084352983.1">
    <property type="nucleotide sequence ID" value="NZ_FWYD01000006.1"/>
</dbReference>
<keyword evidence="8" id="KW-0520">NAD</keyword>
<dbReference type="CDD" id="cd03429">
    <property type="entry name" value="NUDIX_NADH_pyrophosphatase_Nudt13"/>
    <property type="match status" value="1"/>
</dbReference>
<keyword evidence="13" id="KW-1185">Reference proteome</keyword>
<evidence type="ECO:0000256" key="5">
    <source>
        <dbReference type="ARBA" id="ARBA00022723"/>
    </source>
</evidence>
<dbReference type="NCBIfam" id="NF001299">
    <property type="entry name" value="PRK00241.1"/>
    <property type="match status" value="1"/>
</dbReference>
<dbReference type="InterPro" id="IPR015797">
    <property type="entry name" value="NUDIX_hydrolase-like_dom_sf"/>
</dbReference>
<dbReference type="OrthoDB" id="9791656at2"/>
<evidence type="ECO:0000256" key="4">
    <source>
        <dbReference type="ARBA" id="ARBA00012381"/>
    </source>
</evidence>
<dbReference type="InterPro" id="IPR020476">
    <property type="entry name" value="Nudix_hydrolase"/>
</dbReference>
<dbReference type="Pfam" id="PF09297">
    <property type="entry name" value="Zn_ribbon_NUD"/>
    <property type="match status" value="1"/>
</dbReference>
<evidence type="ECO:0000256" key="7">
    <source>
        <dbReference type="ARBA" id="ARBA00022842"/>
    </source>
</evidence>
<comment type="cofactor">
    <cofactor evidence="2">
        <name>Zn(2+)</name>
        <dbReference type="ChEBI" id="CHEBI:29105"/>
    </cofactor>
</comment>
<sequence>MQLSETVTFGGSSLDRAAEMRGDAPKLKALTDSDASRAVLFWRGKPLVAASDDGLTLAKLSMRHPILTGLADPVFLGRESEGTGYFAYELRGWVPEGLDEAALQEFLDQSEQTHPALTEGQHFAELRAVMTRVDARDAELAATGKAILGWHATHGFCAACGVKSDIFMAGWQRICPVCKTHHFPRTDPVVIMLVTRGNSVLLGRSPHWPDGMYSLLAGFIEPGETMEAAVRREVYEEAGIRIGHVRYLASQPWAFPSSLMLGCTGEALTHEITLDPVELEDALWITREELMEVFAGRRTDILPARKGAIAQFLLSNWLADRGE</sequence>
<dbReference type="EC" id="3.6.1.22" evidence="4"/>
<accession>A0A1W2C6Q4</accession>
<dbReference type="PROSITE" id="PS00893">
    <property type="entry name" value="NUDIX_BOX"/>
    <property type="match status" value="1"/>
</dbReference>
<evidence type="ECO:0000256" key="2">
    <source>
        <dbReference type="ARBA" id="ARBA00001947"/>
    </source>
</evidence>
<dbReference type="InterPro" id="IPR015375">
    <property type="entry name" value="NADH_PPase-like_N"/>
</dbReference>
<dbReference type="GO" id="GO:0035529">
    <property type="term" value="F:NADH pyrophosphatase activity"/>
    <property type="evidence" value="ECO:0007669"/>
    <property type="project" value="TreeGrafter"/>
</dbReference>
<dbReference type="AlphaFoldDB" id="A0A1W2C6Q4"/>
<dbReference type="PRINTS" id="PR00502">
    <property type="entry name" value="NUDIXFAMILY"/>
</dbReference>
<feature type="domain" description="Nudix hydrolase" evidence="11">
    <location>
        <begin position="184"/>
        <end position="315"/>
    </location>
</feature>
<evidence type="ECO:0000256" key="9">
    <source>
        <dbReference type="ARBA" id="ARBA00023679"/>
    </source>
</evidence>
<comment type="catalytic activity">
    <reaction evidence="9">
        <text>a 5'-end NAD(+)-phospho-ribonucleoside in mRNA + H2O = a 5'-end phospho-adenosine-phospho-ribonucleoside in mRNA + beta-nicotinamide D-ribonucleotide + 2 H(+)</text>
        <dbReference type="Rhea" id="RHEA:60876"/>
        <dbReference type="Rhea" id="RHEA-COMP:15698"/>
        <dbReference type="Rhea" id="RHEA-COMP:15719"/>
        <dbReference type="ChEBI" id="CHEBI:14649"/>
        <dbReference type="ChEBI" id="CHEBI:15377"/>
        <dbReference type="ChEBI" id="CHEBI:15378"/>
        <dbReference type="ChEBI" id="CHEBI:144029"/>
        <dbReference type="ChEBI" id="CHEBI:144051"/>
    </reaction>
    <physiologicalReaction direction="left-to-right" evidence="9">
        <dbReference type="Rhea" id="RHEA:60877"/>
    </physiologicalReaction>
</comment>
<dbReference type="InterPro" id="IPR020084">
    <property type="entry name" value="NUDIX_hydrolase_CS"/>
</dbReference>
<dbReference type="PANTHER" id="PTHR42904:SF6">
    <property type="entry name" value="NAD-CAPPED RNA HYDROLASE NUDT12"/>
    <property type="match status" value="1"/>
</dbReference>
<dbReference type="Pfam" id="PF00293">
    <property type="entry name" value="NUDIX"/>
    <property type="match status" value="1"/>
</dbReference>
<evidence type="ECO:0000259" key="11">
    <source>
        <dbReference type="PROSITE" id="PS51462"/>
    </source>
</evidence>
<evidence type="ECO:0000256" key="3">
    <source>
        <dbReference type="ARBA" id="ARBA00009595"/>
    </source>
</evidence>
<proteinExistence type="inferred from homology"/>
<dbReference type="InterPro" id="IPR000086">
    <property type="entry name" value="NUDIX_hydrolase_dom"/>
</dbReference>
<dbReference type="STRING" id="1387277.SAMN06295998_10685"/>
<dbReference type="SUPFAM" id="SSF55811">
    <property type="entry name" value="Nudix"/>
    <property type="match status" value="1"/>
</dbReference>
<comment type="similarity">
    <text evidence="3">Belongs to the Nudix hydrolase family. NudC subfamily.</text>
</comment>
<dbReference type="EMBL" id="FWYD01000006">
    <property type="protein sequence ID" value="SMC80889.1"/>
    <property type="molecule type" value="Genomic_DNA"/>
</dbReference>
<dbReference type="InterPro" id="IPR050241">
    <property type="entry name" value="NAD-cap_RNA_hydrolase_NudC"/>
</dbReference>
<dbReference type="InterPro" id="IPR049734">
    <property type="entry name" value="NudC-like_C"/>
</dbReference>
<comment type="cofactor">
    <cofactor evidence="1">
        <name>Mg(2+)</name>
        <dbReference type="ChEBI" id="CHEBI:18420"/>
    </cofactor>
</comment>
<organism evidence="12 13">
    <name type="scientific">Primorskyibacter flagellatus</name>
    <dbReference type="NCBI Taxonomy" id="1387277"/>
    <lineage>
        <taxon>Bacteria</taxon>
        <taxon>Pseudomonadati</taxon>
        <taxon>Pseudomonadota</taxon>
        <taxon>Alphaproteobacteria</taxon>
        <taxon>Rhodobacterales</taxon>
        <taxon>Roseobacteraceae</taxon>
        <taxon>Primorskyibacter</taxon>
    </lineage>
</organism>
<reference evidence="12 13" key="1">
    <citation type="submission" date="2017-04" db="EMBL/GenBank/DDBJ databases">
        <authorList>
            <person name="Afonso C.L."/>
            <person name="Miller P.J."/>
            <person name="Scott M.A."/>
            <person name="Spackman E."/>
            <person name="Goraichik I."/>
            <person name="Dimitrov K.M."/>
            <person name="Suarez D.L."/>
            <person name="Swayne D.E."/>
        </authorList>
    </citation>
    <scope>NUCLEOTIDE SEQUENCE [LARGE SCALE GENOMIC DNA]</scope>
    <source>
        <strain evidence="12 13">CGMCC 1.12644</strain>
    </source>
</reference>
<dbReference type="Proteomes" id="UP000192330">
    <property type="component" value="Unassembled WGS sequence"/>
</dbReference>
<evidence type="ECO:0000313" key="12">
    <source>
        <dbReference type="EMBL" id="SMC80889.1"/>
    </source>
</evidence>
<evidence type="ECO:0000256" key="10">
    <source>
        <dbReference type="RuleBase" id="RU003476"/>
    </source>
</evidence>
<dbReference type="GO" id="GO:0006742">
    <property type="term" value="P:NADP+ catabolic process"/>
    <property type="evidence" value="ECO:0007669"/>
    <property type="project" value="TreeGrafter"/>
</dbReference>
<gene>
    <name evidence="12" type="ORF">SAMN06295998_10685</name>
</gene>
<dbReference type="Gene3D" id="3.90.79.20">
    <property type="match status" value="1"/>
</dbReference>